<reference evidence="2" key="1">
    <citation type="journal article" date="2019" name="Sci. Rep.">
        <title>Draft genome of Tanacetum cinerariifolium, the natural source of mosquito coil.</title>
        <authorList>
            <person name="Yamashiro T."/>
            <person name="Shiraishi A."/>
            <person name="Satake H."/>
            <person name="Nakayama K."/>
        </authorList>
    </citation>
    <scope>NUCLEOTIDE SEQUENCE</scope>
</reference>
<feature type="domain" description="Reverse transcriptase Ty1/copia-type" evidence="1">
    <location>
        <begin position="107"/>
        <end position="183"/>
    </location>
</feature>
<dbReference type="AlphaFoldDB" id="A0A699KT24"/>
<gene>
    <name evidence="2" type="ORF">Tci_677015</name>
</gene>
<protein>
    <submittedName>
        <fullName evidence="2">Copia protein</fullName>
    </submittedName>
</protein>
<sequence length="210" mass="23764">MDEIGIDDSSRYPPNIFIHEDDPSRQYQADFDISYYVIHHGHSLTKQTQEKHVLELIALNELDIPHTEDAKGNNTKVSVSIFESLVPNVHQSHISNQATLNSHPVPQVFKNIKDEHGITAKNKTRLVAQGYSQEEGIDYDETFAPVLRMEAIRIFLAFATYMSFIVFQMDVKSAFVNGKLKEKSMLNNLLALKAISSLTMSASLIKPFIE</sequence>
<evidence type="ECO:0000259" key="1">
    <source>
        <dbReference type="Pfam" id="PF07727"/>
    </source>
</evidence>
<proteinExistence type="predicted"/>
<dbReference type="InterPro" id="IPR013103">
    <property type="entry name" value="RVT_2"/>
</dbReference>
<dbReference type="Pfam" id="PF07727">
    <property type="entry name" value="RVT_2"/>
    <property type="match status" value="1"/>
</dbReference>
<organism evidence="2">
    <name type="scientific">Tanacetum cinerariifolium</name>
    <name type="common">Dalmatian daisy</name>
    <name type="synonym">Chrysanthemum cinerariifolium</name>
    <dbReference type="NCBI Taxonomy" id="118510"/>
    <lineage>
        <taxon>Eukaryota</taxon>
        <taxon>Viridiplantae</taxon>
        <taxon>Streptophyta</taxon>
        <taxon>Embryophyta</taxon>
        <taxon>Tracheophyta</taxon>
        <taxon>Spermatophyta</taxon>
        <taxon>Magnoliopsida</taxon>
        <taxon>eudicotyledons</taxon>
        <taxon>Gunneridae</taxon>
        <taxon>Pentapetalae</taxon>
        <taxon>asterids</taxon>
        <taxon>campanulids</taxon>
        <taxon>Asterales</taxon>
        <taxon>Asteraceae</taxon>
        <taxon>Asteroideae</taxon>
        <taxon>Anthemideae</taxon>
        <taxon>Anthemidinae</taxon>
        <taxon>Tanacetum</taxon>
    </lineage>
</organism>
<dbReference type="EMBL" id="BKCJ010541357">
    <property type="protein sequence ID" value="GFB05044.1"/>
    <property type="molecule type" value="Genomic_DNA"/>
</dbReference>
<evidence type="ECO:0000313" key="2">
    <source>
        <dbReference type="EMBL" id="GFB05044.1"/>
    </source>
</evidence>
<accession>A0A699KT24</accession>
<comment type="caution">
    <text evidence="2">The sequence shown here is derived from an EMBL/GenBank/DDBJ whole genome shotgun (WGS) entry which is preliminary data.</text>
</comment>
<name>A0A699KT24_TANCI</name>